<dbReference type="GO" id="GO:0005634">
    <property type="term" value="C:nucleus"/>
    <property type="evidence" value="ECO:0007669"/>
    <property type="project" value="UniProtKB-SubCell"/>
</dbReference>
<dbReference type="InterPro" id="IPR029060">
    <property type="entry name" value="PIN-like_dom_sf"/>
</dbReference>
<dbReference type="CDD" id="cd09857">
    <property type="entry name" value="PIN_EXO1"/>
    <property type="match status" value="1"/>
</dbReference>
<keyword evidence="5" id="KW-0267">Excision nuclease</keyword>
<keyword evidence="5" id="KW-0460">Magnesium</keyword>
<dbReference type="InParanoid" id="J9DPQ0"/>
<dbReference type="InterPro" id="IPR006086">
    <property type="entry name" value="XPG-I_dom"/>
</dbReference>
<sequence length="211" mass="24542">MGITGLHPIIKPILSRKSIISYKNRTIGVDGHSWLYQIAHIVAEELFYKIPTTKHAKPFLEKIKKLQRNAIRLVFVFDGDILVSKEKTNNERKIRKEKIKEVVHDYLKAGNLSRAKMLMKQCVSINSDFLNVIIDLLRRENIEFIISPYESDAQLCYLQKIGYIDYILTEDSDLVVYGADKILYKFDGSYVLEYQKSMLNKAKDDFFAENI</sequence>
<dbReference type="EMBL" id="AFBI03000897">
    <property type="protein sequence ID" value="EJW04530.1"/>
    <property type="molecule type" value="Genomic_DNA"/>
</dbReference>
<dbReference type="SMART" id="SM00484">
    <property type="entry name" value="XPGI"/>
    <property type="match status" value="1"/>
</dbReference>
<name>J9DPQ0_EDHAE</name>
<dbReference type="SUPFAM" id="SSF88723">
    <property type="entry name" value="PIN domain-like"/>
    <property type="match status" value="1"/>
</dbReference>
<gene>
    <name evidence="8" type="ORF">EDEG_04217</name>
</gene>
<dbReference type="InterPro" id="IPR006084">
    <property type="entry name" value="XPG/Rad2"/>
</dbReference>
<dbReference type="InterPro" id="IPR006085">
    <property type="entry name" value="XPG_DNA_repair_N"/>
</dbReference>
<accession>J9DPQ0</accession>
<evidence type="ECO:0000256" key="3">
    <source>
        <dbReference type="ARBA" id="ARBA00023204"/>
    </source>
</evidence>
<dbReference type="HOGENOM" id="CLU_008978_3_1_1"/>
<reference evidence="8 9" key="1">
    <citation type="submission" date="2011-08" db="EMBL/GenBank/DDBJ databases">
        <authorList>
            <person name="Liu Z.J."/>
            <person name="Shi F.L."/>
            <person name="Lu J.Q."/>
            <person name="Li M."/>
            <person name="Wang Z.L."/>
        </authorList>
    </citation>
    <scope>NUCLEOTIDE SEQUENCE [LARGE SCALE GENOMIC DNA]</scope>
    <source>
        <strain evidence="8 9">USNM 41457</strain>
    </source>
</reference>
<dbReference type="GO" id="GO:0035312">
    <property type="term" value="F:5'-3' DNA exonuclease activity"/>
    <property type="evidence" value="ECO:0007669"/>
    <property type="project" value="UniProtKB-UniRule"/>
</dbReference>
<dbReference type="GO" id="GO:0006310">
    <property type="term" value="P:DNA recombination"/>
    <property type="evidence" value="ECO:0007669"/>
    <property type="project" value="TreeGrafter"/>
</dbReference>
<comment type="similarity">
    <text evidence="5">Belongs to the XPG/RAD2 endonuclease family. EXO1 subfamily.</text>
</comment>
<evidence type="ECO:0000256" key="5">
    <source>
        <dbReference type="RuleBase" id="RU910737"/>
    </source>
</evidence>
<comment type="function">
    <text evidence="5">5'-&gt;3' double-stranded DNA exonuclease which may also possess a cryptic 3'-&gt;5' double-stranded DNA exonuclease activity. Functions in DNA mismatch repair.</text>
</comment>
<dbReference type="VEuPathDB" id="MicrosporidiaDB:EDEG_04217"/>
<keyword evidence="9" id="KW-1185">Reference proteome</keyword>
<dbReference type="Pfam" id="PF00752">
    <property type="entry name" value="XPG_N"/>
    <property type="match status" value="1"/>
</dbReference>
<dbReference type="GO" id="GO:0003677">
    <property type="term" value="F:DNA binding"/>
    <property type="evidence" value="ECO:0007669"/>
    <property type="project" value="UniProtKB-UniRule"/>
</dbReference>
<keyword evidence="4 5" id="KW-0539">Nucleus</keyword>
<evidence type="ECO:0000256" key="1">
    <source>
        <dbReference type="ARBA" id="ARBA00004123"/>
    </source>
</evidence>
<keyword evidence="5" id="KW-0269">Exonuclease</keyword>
<keyword evidence="5" id="KW-0479">Metal-binding</keyword>
<comment type="cofactor">
    <cofactor evidence="5">
        <name>Mg(2+)</name>
        <dbReference type="ChEBI" id="CHEBI:18420"/>
    </cofactor>
    <text evidence="5">Binds 2 magnesium ions per subunit. They probably participate in the reaction catalyzed by the enzyme. May bind an additional third magnesium ion after substrate binding.</text>
</comment>
<dbReference type="SMART" id="SM00485">
    <property type="entry name" value="XPGN"/>
    <property type="match status" value="1"/>
</dbReference>
<feature type="domain" description="XPG-I" evidence="6">
    <location>
        <begin position="138"/>
        <end position="208"/>
    </location>
</feature>
<dbReference type="InterPro" id="IPR044752">
    <property type="entry name" value="PIN-like_EXO1"/>
</dbReference>
<dbReference type="PANTHER" id="PTHR11081">
    <property type="entry name" value="FLAP ENDONUCLEASE FAMILY MEMBER"/>
    <property type="match status" value="1"/>
</dbReference>
<keyword evidence="2 5" id="KW-0227">DNA damage</keyword>
<proteinExistence type="inferred from homology"/>
<keyword evidence="3 5" id="KW-0234">DNA repair</keyword>
<keyword evidence="5" id="KW-0228">DNA excision</keyword>
<dbReference type="OrthoDB" id="26491at2759"/>
<evidence type="ECO:0000259" key="7">
    <source>
        <dbReference type="SMART" id="SM00485"/>
    </source>
</evidence>
<evidence type="ECO:0000313" key="8">
    <source>
        <dbReference type="EMBL" id="EJW04530.1"/>
    </source>
</evidence>
<protein>
    <recommendedName>
        <fullName evidence="5">Exonuclease 1</fullName>
        <ecNumber evidence="5">3.1.-.-</ecNumber>
    </recommendedName>
</protein>
<dbReference type="Gene3D" id="3.40.50.1010">
    <property type="entry name" value="5'-nuclease"/>
    <property type="match status" value="1"/>
</dbReference>
<keyword evidence="5" id="KW-0540">Nuclease</keyword>
<dbReference type="GO" id="GO:0046872">
    <property type="term" value="F:metal ion binding"/>
    <property type="evidence" value="ECO:0007669"/>
    <property type="project" value="UniProtKB-UniRule"/>
</dbReference>
<dbReference type="PANTHER" id="PTHR11081:SF8">
    <property type="entry name" value="EXONUCLEASE 1"/>
    <property type="match status" value="1"/>
</dbReference>
<dbReference type="PRINTS" id="PR00853">
    <property type="entry name" value="XPGRADSUPER"/>
</dbReference>
<comment type="subcellular location">
    <subcellularLocation>
        <location evidence="1 5">Nucleus</location>
    </subcellularLocation>
</comment>
<evidence type="ECO:0000313" key="9">
    <source>
        <dbReference type="Proteomes" id="UP000003163"/>
    </source>
</evidence>
<organism evidence="8 9">
    <name type="scientific">Edhazardia aedis (strain USNM 41457)</name>
    <name type="common">Microsporidian parasite</name>
    <dbReference type="NCBI Taxonomy" id="1003232"/>
    <lineage>
        <taxon>Eukaryota</taxon>
        <taxon>Fungi</taxon>
        <taxon>Fungi incertae sedis</taxon>
        <taxon>Microsporidia</taxon>
        <taxon>Edhazardia</taxon>
    </lineage>
</organism>
<dbReference type="Proteomes" id="UP000003163">
    <property type="component" value="Unassembled WGS sequence"/>
</dbReference>
<evidence type="ECO:0000259" key="6">
    <source>
        <dbReference type="SMART" id="SM00484"/>
    </source>
</evidence>
<feature type="domain" description="XPG N-terminal" evidence="7">
    <location>
        <begin position="1"/>
        <end position="99"/>
    </location>
</feature>
<dbReference type="OMA" id="FSEARKC"/>
<dbReference type="STRING" id="1003232.J9DPQ0"/>
<evidence type="ECO:0000256" key="2">
    <source>
        <dbReference type="ARBA" id="ARBA00022763"/>
    </source>
</evidence>
<keyword evidence="5" id="KW-0238">DNA-binding</keyword>
<dbReference type="GO" id="GO:0017108">
    <property type="term" value="F:5'-flap endonuclease activity"/>
    <property type="evidence" value="ECO:0007669"/>
    <property type="project" value="TreeGrafter"/>
</dbReference>
<reference evidence="9" key="2">
    <citation type="submission" date="2015-07" db="EMBL/GenBank/DDBJ databases">
        <title>Contrasting host-pathogen interactions and genome evolution in two generalist and specialist microsporidian pathogens of mosquitoes.</title>
        <authorList>
            <consortium name="The Broad Institute Genomics Platform"/>
            <consortium name="The Broad Institute Genome Sequencing Center for Infectious Disease"/>
            <person name="Cuomo C.A."/>
            <person name="Sanscrainte N.D."/>
            <person name="Goldberg J.M."/>
            <person name="Heiman D."/>
            <person name="Young S."/>
            <person name="Zeng Q."/>
            <person name="Becnel J.J."/>
            <person name="Birren B.W."/>
        </authorList>
    </citation>
    <scope>NUCLEOTIDE SEQUENCE [LARGE SCALE GENOMIC DNA]</scope>
    <source>
        <strain evidence="9">USNM 41457</strain>
    </source>
</reference>
<evidence type="ECO:0000256" key="4">
    <source>
        <dbReference type="ARBA" id="ARBA00023242"/>
    </source>
</evidence>
<comment type="caution">
    <text evidence="8">The sequence shown here is derived from an EMBL/GenBank/DDBJ whole genome shotgun (WGS) entry which is preliminary data.</text>
</comment>
<dbReference type="Pfam" id="PF00867">
    <property type="entry name" value="XPG_I"/>
    <property type="match status" value="1"/>
</dbReference>
<dbReference type="AlphaFoldDB" id="J9DPQ0"/>
<dbReference type="EC" id="3.1.-.-" evidence="5"/>
<keyword evidence="5" id="KW-0378">Hydrolase</keyword>
<dbReference type="GO" id="GO:0006298">
    <property type="term" value="P:mismatch repair"/>
    <property type="evidence" value="ECO:0007669"/>
    <property type="project" value="TreeGrafter"/>
</dbReference>